<dbReference type="RefSeq" id="WP_149606860.1">
    <property type="nucleotide sequence ID" value="NZ_JBBMQV010000004.1"/>
</dbReference>
<protein>
    <submittedName>
        <fullName evidence="1">Uncharacterized protein</fullName>
    </submittedName>
</protein>
<keyword evidence="2" id="KW-1185">Reference proteome</keyword>
<dbReference type="Proteomes" id="UP000322915">
    <property type="component" value="Unassembled WGS sequence"/>
</dbReference>
<organism evidence="1 2">
    <name type="scientific">Pseudoalteromonas fuliginea</name>
    <dbReference type="NCBI Taxonomy" id="1872678"/>
    <lineage>
        <taxon>Bacteria</taxon>
        <taxon>Pseudomonadati</taxon>
        <taxon>Pseudomonadota</taxon>
        <taxon>Gammaproteobacteria</taxon>
        <taxon>Alteromonadales</taxon>
        <taxon>Pseudoalteromonadaceae</taxon>
        <taxon>Pseudoalteromonas</taxon>
    </lineage>
</organism>
<dbReference type="EMBL" id="SEUJ01000078">
    <property type="protein sequence ID" value="KAA1150270.1"/>
    <property type="molecule type" value="Genomic_DNA"/>
</dbReference>
<evidence type="ECO:0000313" key="1">
    <source>
        <dbReference type="EMBL" id="KAA1150270.1"/>
    </source>
</evidence>
<accession>A0ABQ6RCL5</accession>
<evidence type="ECO:0000313" key="2">
    <source>
        <dbReference type="Proteomes" id="UP000322915"/>
    </source>
</evidence>
<reference evidence="1 2" key="1">
    <citation type="submission" date="2019-01" db="EMBL/GenBank/DDBJ databases">
        <title>Genome sequences of marine Pseudoalteromonas species.</title>
        <authorList>
            <person name="Boraston A.B."/>
            <person name="Hehemann J.-H."/>
            <person name="Vickers C.J."/>
            <person name="Salama-Alber O."/>
            <person name="Abe K."/>
            <person name="Hettle A.J."/>
        </authorList>
    </citation>
    <scope>NUCLEOTIDE SEQUENCE [LARGE SCALE GENOMIC DNA]</scope>
    <source>
        <strain evidence="1 2">PS47</strain>
    </source>
</reference>
<gene>
    <name evidence="1" type="ORF">EU509_19265</name>
</gene>
<name>A0ABQ6RCL5_9GAMM</name>
<comment type="caution">
    <text evidence="1">The sequence shown here is derived from an EMBL/GenBank/DDBJ whole genome shotgun (WGS) entry which is preliminary data.</text>
</comment>
<sequence>MATLLLENENYSKFESSYFFNDKTGNLFCGESYQRPKTGFSRMEDRFKTTYVAMSRPTHLLCVAMKRERVNCVTCTGAKKDNCKWKVISQTDRTLLNDKA</sequence>
<proteinExistence type="predicted"/>